<keyword evidence="3" id="KW-1185">Reference proteome</keyword>
<comment type="caution">
    <text evidence="2">The sequence shown here is derived from an EMBL/GenBank/DDBJ whole genome shotgun (WGS) entry which is preliminary data.</text>
</comment>
<feature type="transmembrane region" description="Helical" evidence="1">
    <location>
        <begin position="111"/>
        <end position="129"/>
    </location>
</feature>
<name>A0A8H7MHJ1_9PLEO</name>
<accession>A0A8H7MHJ1</accession>
<dbReference type="AlphaFoldDB" id="A0A8H7MHJ1"/>
<evidence type="ECO:0000313" key="2">
    <source>
        <dbReference type="EMBL" id="KAF9693502.1"/>
    </source>
</evidence>
<organism evidence="2 3">
    <name type="scientific">Ascochyta lentis</name>
    <dbReference type="NCBI Taxonomy" id="205686"/>
    <lineage>
        <taxon>Eukaryota</taxon>
        <taxon>Fungi</taxon>
        <taxon>Dikarya</taxon>
        <taxon>Ascomycota</taxon>
        <taxon>Pezizomycotina</taxon>
        <taxon>Dothideomycetes</taxon>
        <taxon>Pleosporomycetidae</taxon>
        <taxon>Pleosporales</taxon>
        <taxon>Pleosporineae</taxon>
        <taxon>Didymellaceae</taxon>
        <taxon>Ascochyta</taxon>
    </lineage>
</organism>
<reference evidence="2" key="2">
    <citation type="submission" date="2020-09" db="EMBL/GenBank/DDBJ databases">
        <title>Reference genome assembly for Australian Ascochyta lentis isolate Al4.</title>
        <authorList>
            <person name="Lee R.C."/>
            <person name="Farfan-Caceres L.M."/>
            <person name="Debler J.W."/>
            <person name="Williams A.H."/>
            <person name="Henares B.M."/>
        </authorList>
    </citation>
    <scope>NUCLEOTIDE SEQUENCE</scope>
    <source>
        <strain evidence="2">Al4</strain>
    </source>
</reference>
<sequence>MEYLNTPSPVVDLAFVSLSESGFTLFVSTGMIEQRVARGTVRWPSVSEMCVTKSVLWWGWEALSTPRIAGAYPYPALMPPEDFSTVNWTTSVVAVHVSSEVDEIAASLRHTLLFLTLVAAAGAYVIRFLRKRALACKKTVAIVSELKCSMEGTAEKTPEDEVPPRQQDETGLQLVLSGKEILAVSTITEIIGLTSAEPCSVAKAFSLIRATNMVDTASRDKRVDNKTPTNLTLSEVSITIDIPPSPLQQSDDAAIIRLSEPLEKW</sequence>
<gene>
    <name evidence="2" type="ORF">EKO04_008185</name>
</gene>
<dbReference type="EMBL" id="RZGK01000015">
    <property type="protein sequence ID" value="KAF9693502.1"/>
    <property type="molecule type" value="Genomic_DNA"/>
</dbReference>
<keyword evidence="1" id="KW-0472">Membrane</keyword>
<dbReference type="Proteomes" id="UP000651452">
    <property type="component" value="Unassembled WGS sequence"/>
</dbReference>
<keyword evidence="1" id="KW-0812">Transmembrane</keyword>
<evidence type="ECO:0000313" key="3">
    <source>
        <dbReference type="Proteomes" id="UP000651452"/>
    </source>
</evidence>
<proteinExistence type="predicted"/>
<protein>
    <submittedName>
        <fullName evidence="2">Uncharacterized protein</fullName>
    </submittedName>
</protein>
<dbReference type="OrthoDB" id="3799254at2759"/>
<reference evidence="2" key="1">
    <citation type="submission" date="2018-12" db="EMBL/GenBank/DDBJ databases">
        <authorList>
            <person name="Syme R.A."/>
            <person name="Farfan-Caceres L."/>
            <person name="Lichtenzveig J."/>
        </authorList>
    </citation>
    <scope>NUCLEOTIDE SEQUENCE</scope>
    <source>
        <strain evidence="2">Al4</strain>
    </source>
</reference>
<evidence type="ECO:0000256" key="1">
    <source>
        <dbReference type="SAM" id="Phobius"/>
    </source>
</evidence>
<keyword evidence="1" id="KW-1133">Transmembrane helix</keyword>